<feature type="compositionally biased region" description="Acidic residues" evidence="1">
    <location>
        <begin position="546"/>
        <end position="560"/>
    </location>
</feature>
<protein>
    <submittedName>
        <fullName evidence="4 5">Uncharacterized protein LOC106573678 isoform X1</fullName>
    </submittedName>
</protein>
<gene>
    <name evidence="4 5" type="primary">LOC106573678</name>
</gene>
<dbReference type="GO" id="GO:0070187">
    <property type="term" value="C:shelterin complex"/>
    <property type="evidence" value="ECO:0007669"/>
    <property type="project" value="InterPro"/>
</dbReference>
<keyword evidence="3" id="KW-1185">Reference proteome</keyword>
<proteinExistence type="predicted"/>
<accession>A0A1S3MMG5</accession>
<evidence type="ECO:0000259" key="2">
    <source>
        <dbReference type="Pfam" id="PF14973"/>
    </source>
</evidence>
<evidence type="ECO:0000313" key="4">
    <source>
        <dbReference type="RefSeq" id="XP_014004423.1"/>
    </source>
</evidence>
<dbReference type="GO" id="GO:1904356">
    <property type="term" value="P:regulation of telomere maintenance via telomere lengthening"/>
    <property type="evidence" value="ECO:0007669"/>
    <property type="project" value="TreeGrafter"/>
</dbReference>
<name>A0A1S3MMG5_SALSA</name>
<evidence type="ECO:0000313" key="3">
    <source>
        <dbReference type="Proteomes" id="UP001652741"/>
    </source>
</evidence>
<dbReference type="GeneID" id="106573678"/>
<dbReference type="InterPro" id="IPR039098">
    <property type="entry name" value="TINF2"/>
</dbReference>
<feature type="region of interest" description="Disordered" evidence="1">
    <location>
        <begin position="458"/>
        <end position="499"/>
    </location>
</feature>
<feature type="region of interest" description="Disordered" evidence="1">
    <location>
        <begin position="263"/>
        <end position="310"/>
    </location>
</feature>
<dbReference type="PANTHER" id="PTHR15512">
    <property type="entry name" value="TERF1-INTERACTING NUCLEAR FACTOR 2"/>
    <property type="match status" value="1"/>
</dbReference>
<dbReference type="InterPro" id="IPR029400">
    <property type="entry name" value="TINF2_N"/>
</dbReference>
<dbReference type="AlphaFoldDB" id="A0A1S3MMG5"/>
<feature type="compositionally biased region" description="Basic and acidic residues" evidence="1">
    <location>
        <begin position="377"/>
        <end position="391"/>
    </location>
</feature>
<evidence type="ECO:0000256" key="1">
    <source>
        <dbReference type="SAM" id="MobiDB-lite"/>
    </source>
</evidence>
<sequence>MEGRGLENHFNPSEIKCLEIIPTLPMWIIEYAWAHRMMDTLDGLDPSRWPDDDLQSVTLDEPWRLRVAAAQAYSIMKTRDIKRFERVMEFMDVTYTLLPRLVPPIKHMKIMFGLKTKIIMWMLREDQGIVNTVVKLIKFFPSRLPQYHECSRQEMHLMRKNHQDFKALAQTLAMDMSMRNSYIKDLMEDQYGECYAQKLEDRLLHYLQELESTLQSDTYFDQLLKQEGPMAYEEELLLPLITCDPTSLAASLKRLFHSAESSSRCHPSHGAHKVPAQERGIGRELEGPGTSKVALRSPKERTHKGRQSQLDRTSLYAFQGICQDNREERSNSLGLGPHHACAAEQSLEPQALIVELGVDLSKDSPPLLEEEVSDGEEGIRDRTEVEDRQNNDEVPEASPMQLCSKHQKWVRSILQECSEELLCEKSDTPVHCQGSSSTSSQDLTPSLLTLCQPQHLTLATQNPSPPQTVAVSQPTALNDRAHSEQAEEPSDSPEASRTHRVKLRLSMESQALLLMSKFLQPFVRLRKLTQQECSMAAELRGTKTPEDEDSDDGEEEEDEEHVEKTPVYSYYDLNMLYSSFESSSDEDPETQDSDSDYVPGYGKRMYNQSV</sequence>
<feature type="region of interest" description="Disordered" evidence="1">
    <location>
        <begin position="364"/>
        <end position="402"/>
    </location>
</feature>
<dbReference type="RefSeq" id="XP_045553143.1">
    <property type="nucleotide sequence ID" value="XM_045697187.1"/>
</dbReference>
<dbReference type="CDD" id="cd11657">
    <property type="entry name" value="TIN2_N"/>
    <property type="match status" value="1"/>
</dbReference>
<dbReference type="PANTHER" id="PTHR15512:SF0">
    <property type="entry name" value="TERF1-INTERACTING NUCLEAR FACTOR 2"/>
    <property type="match status" value="1"/>
</dbReference>
<feature type="region of interest" description="Disordered" evidence="1">
    <location>
        <begin position="536"/>
        <end position="610"/>
    </location>
</feature>
<dbReference type="Pfam" id="PF14973">
    <property type="entry name" value="TINF2_N"/>
    <property type="match status" value="1"/>
</dbReference>
<dbReference type="GO" id="GO:0042162">
    <property type="term" value="F:telomeric DNA binding"/>
    <property type="evidence" value="ECO:0007669"/>
    <property type="project" value="TreeGrafter"/>
</dbReference>
<dbReference type="RefSeq" id="XP_014004423.1">
    <property type="nucleotide sequence ID" value="XM_014148948.1"/>
</dbReference>
<feature type="compositionally biased region" description="Acidic residues" evidence="1">
    <location>
        <begin position="583"/>
        <end position="595"/>
    </location>
</feature>
<evidence type="ECO:0000313" key="5">
    <source>
        <dbReference type="RefSeq" id="XP_045553143.1"/>
    </source>
</evidence>
<feature type="domain" description="TERF1-interacting nuclear factor 2 N-terminal" evidence="2">
    <location>
        <begin position="74"/>
        <end position="214"/>
    </location>
</feature>
<reference evidence="4" key="1">
    <citation type="submission" date="2025-04" db="UniProtKB">
        <authorList>
            <consortium name="RefSeq"/>
        </authorList>
    </citation>
    <scope>IDENTIFICATION</scope>
    <source>
        <tissue evidence="4">Muscle</tissue>
    </source>
</reference>
<dbReference type="KEGG" id="sasa:106573678"/>
<feature type="compositionally biased region" description="Polar residues" evidence="1">
    <location>
        <begin position="458"/>
        <end position="476"/>
    </location>
</feature>
<organism evidence="3 4">
    <name type="scientific">Salmo salar</name>
    <name type="common">Atlantic salmon</name>
    <dbReference type="NCBI Taxonomy" id="8030"/>
    <lineage>
        <taxon>Eukaryota</taxon>
        <taxon>Metazoa</taxon>
        <taxon>Chordata</taxon>
        <taxon>Craniata</taxon>
        <taxon>Vertebrata</taxon>
        <taxon>Euteleostomi</taxon>
        <taxon>Actinopterygii</taxon>
        <taxon>Neopterygii</taxon>
        <taxon>Teleostei</taxon>
        <taxon>Protacanthopterygii</taxon>
        <taxon>Salmoniformes</taxon>
        <taxon>Salmonidae</taxon>
        <taxon>Salmoninae</taxon>
        <taxon>Salmo</taxon>
    </lineage>
</organism>
<dbReference type="Proteomes" id="UP001652741">
    <property type="component" value="Chromosome ssa16"/>
</dbReference>
<dbReference type="GO" id="GO:0016233">
    <property type="term" value="P:telomere capping"/>
    <property type="evidence" value="ECO:0007669"/>
    <property type="project" value="InterPro"/>
</dbReference>